<dbReference type="EMBL" id="GBXM01096675">
    <property type="protein sequence ID" value="JAH11902.1"/>
    <property type="molecule type" value="Transcribed_RNA"/>
</dbReference>
<organism evidence="1">
    <name type="scientific">Anguilla anguilla</name>
    <name type="common">European freshwater eel</name>
    <name type="synonym">Muraena anguilla</name>
    <dbReference type="NCBI Taxonomy" id="7936"/>
    <lineage>
        <taxon>Eukaryota</taxon>
        <taxon>Metazoa</taxon>
        <taxon>Chordata</taxon>
        <taxon>Craniata</taxon>
        <taxon>Vertebrata</taxon>
        <taxon>Euteleostomi</taxon>
        <taxon>Actinopterygii</taxon>
        <taxon>Neopterygii</taxon>
        <taxon>Teleostei</taxon>
        <taxon>Anguilliformes</taxon>
        <taxon>Anguillidae</taxon>
        <taxon>Anguilla</taxon>
    </lineage>
</organism>
<protein>
    <recommendedName>
        <fullName evidence="2">RGS domain-containing protein</fullName>
    </recommendedName>
</protein>
<sequence length="57" mass="7089">MEDFLRYFMYDFANDSYIQAFLKIKKFIEKSAEKNKAFCRILFENKELLEKLWRDPI</sequence>
<proteinExistence type="predicted"/>
<name>A0A0E9Q5V8_ANGAN</name>
<evidence type="ECO:0008006" key="2">
    <source>
        <dbReference type="Google" id="ProtNLM"/>
    </source>
</evidence>
<accession>A0A0E9Q5V8</accession>
<dbReference type="AlphaFoldDB" id="A0A0E9Q5V8"/>
<reference evidence="1" key="2">
    <citation type="journal article" date="2015" name="Fish Shellfish Immunol.">
        <title>Early steps in the European eel (Anguilla anguilla)-Vibrio vulnificus interaction in the gills: Role of the RtxA13 toxin.</title>
        <authorList>
            <person name="Callol A."/>
            <person name="Pajuelo D."/>
            <person name="Ebbesson L."/>
            <person name="Teles M."/>
            <person name="MacKenzie S."/>
            <person name="Amaro C."/>
        </authorList>
    </citation>
    <scope>NUCLEOTIDE SEQUENCE</scope>
</reference>
<reference evidence="1" key="1">
    <citation type="submission" date="2014-11" db="EMBL/GenBank/DDBJ databases">
        <authorList>
            <person name="Amaro Gonzalez C."/>
        </authorList>
    </citation>
    <scope>NUCLEOTIDE SEQUENCE</scope>
</reference>
<evidence type="ECO:0000313" key="1">
    <source>
        <dbReference type="EMBL" id="JAH11902.1"/>
    </source>
</evidence>